<evidence type="ECO:0000313" key="2">
    <source>
        <dbReference type="Proteomes" id="UP001632038"/>
    </source>
</evidence>
<dbReference type="InterPro" id="IPR008480">
    <property type="entry name" value="DUF761_pln"/>
</dbReference>
<accession>A0ABD3BTK5</accession>
<reference evidence="2" key="1">
    <citation type="journal article" date="2024" name="IScience">
        <title>Strigolactones Initiate the Formation of Haustorium-like Structures in Castilleja.</title>
        <authorList>
            <person name="Buerger M."/>
            <person name="Peterson D."/>
            <person name="Chory J."/>
        </authorList>
    </citation>
    <scope>NUCLEOTIDE SEQUENCE [LARGE SCALE GENOMIC DNA]</scope>
</reference>
<dbReference type="Proteomes" id="UP001632038">
    <property type="component" value="Unassembled WGS sequence"/>
</dbReference>
<comment type="caution">
    <text evidence="1">The sequence shown here is derived from an EMBL/GenBank/DDBJ whole genome shotgun (WGS) entry which is preliminary data.</text>
</comment>
<organism evidence="1 2">
    <name type="scientific">Castilleja foliolosa</name>
    <dbReference type="NCBI Taxonomy" id="1961234"/>
    <lineage>
        <taxon>Eukaryota</taxon>
        <taxon>Viridiplantae</taxon>
        <taxon>Streptophyta</taxon>
        <taxon>Embryophyta</taxon>
        <taxon>Tracheophyta</taxon>
        <taxon>Spermatophyta</taxon>
        <taxon>Magnoliopsida</taxon>
        <taxon>eudicotyledons</taxon>
        <taxon>Gunneridae</taxon>
        <taxon>Pentapetalae</taxon>
        <taxon>asterids</taxon>
        <taxon>lamiids</taxon>
        <taxon>Lamiales</taxon>
        <taxon>Orobanchaceae</taxon>
        <taxon>Pedicularideae</taxon>
        <taxon>Castillejinae</taxon>
        <taxon>Castilleja</taxon>
    </lineage>
</organism>
<evidence type="ECO:0000313" key="1">
    <source>
        <dbReference type="EMBL" id="KAL3620602.1"/>
    </source>
</evidence>
<name>A0ABD3BTK5_9LAMI</name>
<protein>
    <submittedName>
        <fullName evidence="1">Uncharacterized protein</fullName>
    </submittedName>
</protein>
<dbReference type="EMBL" id="JAVIJP010000066">
    <property type="protein sequence ID" value="KAL3620602.1"/>
    <property type="molecule type" value="Genomic_DNA"/>
</dbReference>
<proteinExistence type="predicted"/>
<dbReference type="Pfam" id="PF05553">
    <property type="entry name" value="DUF761"/>
    <property type="match status" value="1"/>
</dbReference>
<keyword evidence="2" id="KW-1185">Reference proteome</keyword>
<sequence>MMSWLNLKKLLPSRKFWNLLRSKLSSSKGKNKKPKYISCKTSKKLVWPSSLSIQPKKFKTKPNNIRHRSHKYKSQKPVFVDHLFVKPVFVKKERVAHDVQKGGIFDKSADDMWESMVLASPHTHEIDERAEEFIARIKAEMRHQEILARNRL</sequence>
<gene>
    <name evidence="1" type="ORF">CASFOL_035514</name>
</gene>
<dbReference type="AlphaFoldDB" id="A0ABD3BTK5"/>